<feature type="compositionally biased region" description="Basic and acidic residues" evidence="1">
    <location>
        <begin position="19"/>
        <end position="35"/>
    </location>
</feature>
<name>A0ABT1ZBM0_9MICO</name>
<dbReference type="RefSeq" id="WP_258796961.1">
    <property type="nucleotide sequence ID" value="NZ_JANTHX010000003.1"/>
</dbReference>
<dbReference type="EMBL" id="JANTHX010000003">
    <property type="protein sequence ID" value="MCS0498084.1"/>
    <property type="molecule type" value="Genomic_DNA"/>
</dbReference>
<dbReference type="Pfam" id="PF13462">
    <property type="entry name" value="Thioredoxin_4"/>
    <property type="match status" value="1"/>
</dbReference>
<gene>
    <name evidence="4" type="ORF">NUH29_00780</name>
</gene>
<dbReference type="InterPro" id="IPR036249">
    <property type="entry name" value="Thioredoxin-like_sf"/>
</dbReference>
<keyword evidence="5" id="KW-1185">Reference proteome</keyword>
<feature type="transmembrane region" description="Helical" evidence="2">
    <location>
        <begin position="46"/>
        <end position="69"/>
    </location>
</feature>
<keyword evidence="2" id="KW-1133">Transmembrane helix</keyword>
<evidence type="ECO:0000256" key="1">
    <source>
        <dbReference type="SAM" id="MobiDB-lite"/>
    </source>
</evidence>
<dbReference type="Gene3D" id="3.40.30.10">
    <property type="entry name" value="Glutaredoxin"/>
    <property type="match status" value="1"/>
</dbReference>
<feature type="region of interest" description="Disordered" evidence="1">
    <location>
        <begin position="1"/>
        <end position="37"/>
    </location>
</feature>
<comment type="caution">
    <text evidence="4">The sequence shown here is derived from an EMBL/GenBank/DDBJ whole genome shotgun (WGS) entry which is preliminary data.</text>
</comment>
<proteinExistence type="predicted"/>
<accession>A0ABT1ZBM0</accession>
<evidence type="ECO:0000256" key="2">
    <source>
        <dbReference type="SAM" id="Phobius"/>
    </source>
</evidence>
<feature type="domain" description="Thioredoxin-like fold" evidence="3">
    <location>
        <begin position="123"/>
        <end position="279"/>
    </location>
</feature>
<dbReference type="Proteomes" id="UP001205337">
    <property type="component" value="Unassembled WGS sequence"/>
</dbReference>
<reference evidence="4 5" key="1">
    <citation type="submission" date="2022-08" db="EMBL/GenBank/DDBJ databases">
        <authorList>
            <person name="Li F."/>
        </authorList>
    </citation>
    <scope>NUCLEOTIDE SEQUENCE [LARGE SCALE GENOMIC DNA]</scope>
    <source>
        <strain evidence="4 5">10F1B-8-1</strain>
    </source>
</reference>
<protein>
    <submittedName>
        <fullName evidence="4">DsbA family protein</fullName>
    </submittedName>
</protein>
<evidence type="ECO:0000313" key="4">
    <source>
        <dbReference type="EMBL" id="MCS0498084.1"/>
    </source>
</evidence>
<sequence>MTADTRAPLTKKGQRKLSKKEQIARSREGAKLKRERERRRRIRNRVLLASGLTVAVAVTGTATVAGLWMKNREAQAGPENMASDGILLSGDGSAVTATRTDRLEADDSPTPTVVDLSAGIPAIVAYLDFADPSSTAFLTANSDLESYLSGGYVTLELHPVALVDTAAGDDYSVRAANALACVAQYAPDSAYAVATAMAAAYPAADTDPPADDALAILVQNAGVTEEHVAGCITDERFRPWVTRASAHAASTGVPGTDLGPVTSAPVILVNGAPYTGDTSDADAFTTFLSDQYTAQTSSDTADGTTDTTQ</sequence>
<evidence type="ECO:0000313" key="5">
    <source>
        <dbReference type="Proteomes" id="UP001205337"/>
    </source>
</evidence>
<evidence type="ECO:0000259" key="3">
    <source>
        <dbReference type="Pfam" id="PF13462"/>
    </source>
</evidence>
<organism evidence="4 5">
    <name type="scientific">Protaetiibacter mangrovi</name>
    <dbReference type="NCBI Taxonomy" id="2970926"/>
    <lineage>
        <taxon>Bacteria</taxon>
        <taxon>Bacillati</taxon>
        <taxon>Actinomycetota</taxon>
        <taxon>Actinomycetes</taxon>
        <taxon>Micrococcales</taxon>
        <taxon>Microbacteriaceae</taxon>
        <taxon>Protaetiibacter</taxon>
    </lineage>
</organism>
<dbReference type="InterPro" id="IPR012336">
    <property type="entry name" value="Thioredoxin-like_fold"/>
</dbReference>
<keyword evidence="2" id="KW-0472">Membrane</keyword>
<keyword evidence="2" id="KW-0812">Transmembrane</keyword>
<dbReference type="SUPFAM" id="SSF52833">
    <property type="entry name" value="Thioredoxin-like"/>
    <property type="match status" value="1"/>
</dbReference>